<name>A0ABP7LBK6_9SPHN</name>
<dbReference type="InterPro" id="IPR029063">
    <property type="entry name" value="SAM-dependent_MTases_sf"/>
</dbReference>
<dbReference type="GO" id="GO:0008168">
    <property type="term" value="F:methyltransferase activity"/>
    <property type="evidence" value="ECO:0007669"/>
    <property type="project" value="UniProtKB-KW"/>
</dbReference>
<dbReference type="Gene3D" id="3.40.50.150">
    <property type="entry name" value="Vaccinia Virus protein VP39"/>
    <property type="match status" value="1"/>
</dbReference>
<dbReference type="Pfam" id="PF13489">
    <property type="entry name" value="Methyltransf_23"/>
    <property type="match status" value="1"/>
</dbReference>
<dbReference type="Proteomes" id="UP001500827">
    <property type="component" value="Unassembled WGS sequence"/>
</dbReference>
<comment type="caution">
    <text evidence="1">The sequence shown here is derived from an EMBL/GenBank/DDBJ whole genome shotgun (WGS) entry which is preliminary data.</text>
</comment>
<keyword evidence="1" id="KW-0808">Transferase</keyword>
<protein>
    <submittedName>
        <fullName evidence="1">Class I SAM-dependent methyltransferase</fullName>
    </submittedName>
</protein>
<proteinExistence type="predicted"/>
<dbReference type="GO" id="GO:0032259">
    <property type="term" value="P:methylation"/>
    <property type="evidence" value="ECO:0007669"/>
    <property type="project" value="UniProtKB-KW"/>
</dbReference>
<evidence type="ECO:0000313" key="2">
    <source>
        <dbReference type="Proteomes" id="UP001500827"/>
    </source>
</evidence>
<organism evidence="1 2">
    <name type="scientific">Sphingomonas limnosediminicola</name>
    <dbReference type="NCBI Taxonomy" id="940133"/>
    <lineage>
        <taxon>Bacteria</taxon>
        <taxon>Pseudomonadati</taxon>
        <taxon>Pseudomonadota</taxon>
        <taxon>Alphaproteobacteria</taxon>
        <taxon>Sphingomonadales</taxon>
        <taxon>Sphingomonadaceae</taxon>
        <taxon>Sphingomonas</taxon>
    </lineage>
</organism>
<accession>A0ABP7LBK6</accession>
<sequence length="242" mass="26870">MERSVYDQMAEYDQKHWWYRARREVLAALIERMVNPPKGAHILEIGCGTGHNLPMLGQFGNVEALELDEQARSIAEGRLGRSVMSAPLPELAGVPEGSFDLVGAFDVIEHIDDDQAAIASIAKLLKPGGRFIMTVPAHQWMWSAHDVVNHHKRRYSKRRLKKLIEASPLKLERVGYFNSLLFPVAVAERLSSKLRGKEDVDLKLPPAALNAALEKSFAAERHLIARLPLPPGLSLFAVASAT</sequence>
<gene>
    <name evidence="1" type="ORF">GCM10022276_16960</name>
</gene>
<evidence type="ECO:0000313" key="1">
    <source>
        <dbReference type="EMBL" id="GAA3898665.1"/>
    </source>
</evidence>
<dbReference type="PANTHER" id="PTHR43861">
    <property type="entry name" value="TRANS-ACONITATE 2-METHYLTRANSFERASE-RELATED"/>
    <property type="match status" value="1"/>
</dbReference>
<dbReference type="EMBL" id="BAABBM010000001">
    <property type="protein sequence ID" value="GAA3898665.1"/>
    <property type="molecule type" value="Genomic_DNA"/>
</dbReference>
<keyword evidence="1" id="KW-0489">Methyltransferase</keyword>
<reference evidence="2" key="1">
    <citation type="journal article" date="2019" name="Int. J. Syst. Evol. Microbiol.">
        <title>The Global Catalogue of Microorganisms (GCM) 10K type strain sequencing project: providing services to taxonomists for standard genome sequencing and annotation.</title>
        <authorList>
            <consortium name="The Broad Institute Genomics Platform"/>
            <consortium name="The Broad Institute Genome Sequencing Center for Infectious Disease"/>
            <person name="Wu L."/>
            <person name="Ma J."/>
        </authorList>
    </citation>
    <scope>NUCLEOTIDE SEQUENCE [LARGE SCALE GENOMIC DNA]</scope>
    <source>
        <strain evidence="2">JCM 17543</strain>
    </source>
</reference>
<dbReference type="SUPFAM" id="SSF53335">
    <property type="entry name" value="S-adenosyl-L-methionine-dependent methyltransferases"/>
    <property type="match status" value="1"/>
</dbReference>
<dbReference type="PANTHER" id="PTHR43861:SF6">
    <property type="entry name" value="METHYLTRANSFERASE TYPE 11"/>
    <property type="match status" value="1"/>
</dbReference>
<keyword evidence="2" id="KW-1185">Reference proteome</keyword>
<dbReference type="CDD" id="cd02440">
    <property type="entry name" value="AdoMet_MTases"/>
    <property type="match status" value="1"/>
</dbReference>